<dbReference type="SMART" id="SM00020">
    <property type="entry name" value="Tryp_SPc"/>
    <property type="match status" value="1"/>
</dbReference>
<feature type="chain" id="PRO_5026314530" description="Peptidase S1 domain-containing protein" evidence="7">
    <location>
        <begin position="17"/>
        <end position="273"/>
    </location>
</feature>
<dbReference type="PROSITE" id="PS50240">
    <property type="entry name" value="TRYPSIN_DOM"/>
    <property type="match status" value="1"/>
</dbReference>
<evidence type="ECO:0000313" key="9">
    <source>
        <dbReference type="EMBL" id="KAF0722396.1"/>
    </source>
</evidence>
<dbReference type="CDD" id="cd00190">
    <property type="entry name" value="Tryp_SPc"/>
    <property type="match status" value="1"/>
</dbReference>
<name>A0A6G0W6I9_9STRA</name>
<keyword evidence="6" id="KW-0720">Serine protease</keyword>
<organism evidence="9 10">
    <name type="scientific">Aphanomyces euteiches</name>
    <dbReference type="NCBI Taxonomy" id="100861"/>
    <lineage>
        <taxon>Eukaryota</taxon>
        <taxon>Sar</taxon>
        <taxon>Stramenopiles</taxon>
        <taxon>Oomycota</taxon>
        <taxon>Saprolegniomycetes</taxon>
        <taxon>Saprolegniales</taxon>
        <taxon>Verrucalvaceae</taxon>
        <taxon>Aphanomyces</taxon>
    </lineage>
</organism>
<dbReference type="PROSITE" id="PS00135">
    <property type="entry name" value="TRYPSIN_SER"/>
    <property type="match status" value="1"/>
</dbReference>
<reference evidence="9 10" key="1">
    <citation type="submission" date="2019-07" db="EMBL/GenBank/DDBJ databases">
        <title>Genomics analysis of Aphanomyces spp. identifies a new class of oomycete effector associated with host adaptation.</title>
        <authorList>
            <person name="Gaulin E."/>
        </authorList>
    </citation>
    <scope>NUCLEOTIDE SEQUENCE [LARGE SCALE GENOMIC DNA]</scope>
    <source>
        <strain evidence="9 10">ATCC 201684</strain>
    </source>
</reference>
<evidence type="ECO:0000259" key="8">
    <source>
        <dbReference type="PROSITE" id="PS50240"/>
    </source>
</evidence>
<dbReference type="GO" id="GO:0006508">
    <property type="term" value="P:proteolysis"/>
    <property type="evidence" value="ECO:0007669"/>
    <property type="project" value="UniProtKB-KW"/>
</dbReference>
<feature type="domain" description="Peptidase S1" evidence="8">
    <location>
        <begin position="20"/>
        <end position="245"/>
    </location>
</feature>
<evidence type="ECO:0000256" key="4">
    <source>
        <dbReference type="ARBA" id="ARBA00023157"/>
    </source>
</evidence>
<dbReference type="InterPro" id="IPR033116">
    <property type="entry name" value="TRYPSIN_SER"/>
</dbReference>
<comment type="similarity">
    <text evidence="1">Belongs to the peptidase S1 family.</text>
</comment>
<accession>A0A6G0W6I9</accession>
<dbReference type="VEuPathDB" id="FungiDB:AeMF1_017960"/>
<keyword evidence="3" id="KW-0843">Virulence</keyword>
<dbReference type="PANTHER" id="PTHR24276">
    <property type="entry name" value="POLYSERASE-RELATED"/>
    <property type="match status" value="1"/>
</dbReference>
<evidence type="ECO:0000256" key="5">
    <source>
        <dbReference type="ARBA" id="ARBA00023180"/>
    </source>
</evidence>
<dbReference type="InterPro" id="IPR001314">
    <property type="entry name" value="Peptidase_S1A"/>
</dbReference>
<keyword evidence="6" id="KW-0378">Hydrolase</keyword>
<keyword evidence="4" id="KW-1015">Disulfide bond</keyword>
<sequence length="273" mass="28056">MNILFALSALLATVTGQLEIVGGKEAAIGKHLYLASLRLTTGGTTYCGGSLIAPNVILTAAHCTVELNGALKYAVIGTHYNGGTTSGETIAIKQQIVHPKYNSNTNTNDFAIYLLASNAKTAPVPVSFDTVGASVPVVVRGWGATSQGGSSPNVLLELTVNSLSNTQCANLLKGYNVDSTMLCAGGQAGKDSCQGDSGGPLTLESSGSEKLVGVVSWGIGCAQANKPGVYSRISAAKDFISPYLPKRVAAFEVDVVEDNNSTDVSADVEPSLV</sequence>
<evidence type="ECO:0000256" key="2">
    <source>
        <dbReference type="ARBA" id="ARBA00022729"/>
    </source>
</evidence>
<dbReference type="PROSITE" id="PS00134">
    <property type="entry name" value="TRYPSIN_HIS"/>
    <property type="match status" value="1"/>
</dbReference>
<dbReference type="FunFam" id="2.40.10.10:FF:000002">
    <property type="entry name" value="Transmembrane protease serine"/>
    <property type="match status" value="1"/>
</dbReference>
<dbReference type="EMBL" id="VJMJ01000336">
    <property type="protein sequence ID" value="KAF0722396.1"/>
    <property type="molecule type" value="Genomic_DNA"/>
</dbReference>
<dbReference type="InterPro" id="IPR018114">
    <property type="entry name" value="TRYPSIN_HIS"/>
</dbReference>
<dbReference type="Pfam" id="PF00089">
    <property type="entry name" value="Trypsin"/>
    <property type="match status" value="1"/>
</dbReference>
<evidence type="ECO:0000256" key="6">
    <source>
        <dbReference type="RuleBase" id="RU363034"/>
    </source>
</evidence>
<comment type="caution">
    <text evidence="9">The sequence shown here is derived from an EMBL/GenBank/DDBJ whole genome shotgun (WGS) entry which is preliminary data.</text>
</comment>
<evidence type="ECO:0000256" key="1">
    <source>
        <dbReference type="ARBA" id="ARBA00007664"/>
    </source>
</evidence>
<gene>
    <name evidence="9" type="ORF">Ae201684_018465</name>
</gene>
<dbReference type="InterPro" id="IPR043504">
    <property type="entry name" value="Peptidase_S1_PA_chymotrypsin"/>
</dbReference>
<dbReference type="GO" id="GO:0004252">
    <property type="term" value="F:serine-type endopeptidase activity"/>
    <property type="evidence" value="ECO:0007669"/>
    <property type="project" value="InterPro"/>
</dbReference>
<dbReference type="InterPro" id="IPR001254">
    <property type="entry name" value="Trypsin_dom"/>
</dbReference>
<dbReference type="SUPFAM" id="SSF50494">
    <property type="entry name" value="Trypsin-like serine proteases"/>
    <property type="match status" value="1"/>
</dbReference>
<protein>
    <recommendedName>
        <fullName evidence="8">Peptidase S1 domain-containing protein</fullName>
    </recommendedName>
</protein>
<keyword evidence="2 7" id="KW-0732">Signal</keyword>
<dbReference type="PANTHER" id="PTHR24276:SF98">
    <property type="entry name" value="FI18310P1-RELATED"/>
    <property type="match status" value="1"/>
</dbReference>
<dbReference type="PRINTS" id="PR00722">
    <property type="entry name" value="CHYMOTRYPSIN"/>
</dbReference>
<evidence type="ECO:0000256" key="7">
    <source>
        <dbReference type="SAM" id="SignalP"/>
    </source>
</evidence>
<dbReference type="InterPro" id="IPR050430">
    <property type="entry name" value="Peptidase_S1"/>
</dbReference>
<dbReference type="InterPro" id="IPR009003">
    <property type="entry name" value="Peptidase_S1_PA"/>
</dbReference>
<feature type="signal peptide" evidence="7">
    <location>
        <begin position="1"/>
        <end position="16"/>
    </location>
</feature>
<dbReference type="Gene3D" id="2.40.10.10">
    <property type="entry name" value="Trypsin-like serine proteases"/>
    <property type="match status" value="1"/>
</dbReference>
<keyword evidence="10" id="KW-1185">Reference proteome</keyword>
<evidence type="ECO:0000256" key="3">
    <source>
        <dbReference type="ARBA" id="ARBA00023026"/>
    </source>
</evidence>
<dbReference type="AlphaFoldDB" id="A0A6G0W6I9"/>
<proteinExistence type="inferred from homology"/>
<keyword evidence="5" id="KW-0325">Glycoprotein</keyword>
<dbReference type="FunFam" id="2.40.10.10:FF:000068">
    <property type="entry name" value="transmembrane protease serine 2"/>
    <property type="match status" value="1"/>
</dbReference>
<evidence type="ECO:0000313" key="10">
    <source>
        <dbReference type="Proteomes" id="UP000481153"/>
    </source>
</evidence>
<keyword evidence="6" id="KW-0645">Protease</keyword>
<dbReference type="Proteomes" id="UP000481153">
    <property type="component" value="Unassembled WGS sequence"/>
</dbReference>